<keyword evidence="2" id="KW-1133">Transmembrane helix</keyword>
<dbReference type="Proteomes" id="UP000189703">
    <property type="component" value="Unplaced"/>
</dbReference>
<keyword evidence="3" id="KW-1185">Reference proteome</keyword>
<proteinExistence type="predicted"/>
<dbReference type="OrthoDB" id="781735at2759"/>
<name>A0A1U7ZN29_NELNU</name>
<feature type="transmembrane region" description="Helical" evidence="2">
    <location>
        <begin position="20"/>
        <end position="43"/>
    </location>
</feature>
<keyword evidence="2" id="KW-0812">Transmembrane</keyword>
<feature type="compositionally biased region" description="Acidic residues" evidence="1">
    <location>
        <begin position="139"/>
        <end position="155"/>
    </location>
</feature>
<reference evidence="4" key="1">
    <citation type="submission" date="2025-08" db="UniProtKB">
        <authorList>
            <consortium name="RefSeq"/>
        </authorList>
    </citation>
    <scope>IDENTIFICATION</scope>
</reference>
<evidence type="ECO:0000256" key="2">
    <source>
        <dbReference type="SAM" id="Phobius"/>
    </source>
</evidence>
<dbReference type="STRING" id="4432.A0A1U7ZN29"/>
<evidence type="ECO:0000313" key="4">
    <source>
        <dbReference type="RefSeq" id="XP_010249448.1"/>
    </source>
</evidence>
<dbReference type="Pfam" id="PF14364">
    <property type="entry name" value="DUF4408"/>
    <property type="match status" value="1"/>
</dbReference>
<dbReference type="OMA" id="WMEAQLL"/>
<accession>A0A1U7ZN29</accession>
<dbReference type="eggNOG" id="ENOG502S0IX">
    <property type="taxonomic scope" value="Eukaryota"/>
</dbReference>
<feature type="transmembrane region" description="Helical" evidence="2">
    <location>
        <begin position="63"/>
        <end position="85"/>
    </location>
</feature>
<keyword evidence="2" id="KW-0472">Membrane</keyword>
<dbReference type="RefSeq" id="XP_010249448.1">
    <property type="nucleotide sequence ID" value="XM_010251146.2"/>
</dbReference>
<evidence type="ECO:0000313" key="3">
    <source>
        <dbReference type="Proteomes" id="UP000189703"/>
    </source>
</evidence>
<dbReference type="PANTHER" id="PTHR35762">
    <property type="entry name" value="TRANSMEMBRANE PROTEIN"/>
    <property type="match status" value="1"/>
</dbReference>
<sequence length="193" mass="22149">MDPMKIQKLHAMNKYKKNRFLINSLVIYSFTALICIALCSSPLWFPSVCSSIRLFLFVSLPKIVSVILGPKCLFIISNIIVAFLVGESKLTGSCDSLPASDIYDDYVKRNQSLRRSPTTEEKKSCRFLTEETLKRVEEDGNEEEEEEYRGEDLNGEEGYSLPAEEFKRRVEDFIARVNKQRRLEAREIVCCSA</sequence>
<gene>
    <name evidence="4" type="primary">LOC104592000</name>
</gene>
<feature type="region of interest" description="Disordered" evidence="1">
    <location>
        <begin position="135"/>
        <end position="159"/>
    </location>
</feature>
<protein>
    <submittedName>
        <fullName evidence="4">Uncharacterized protein LOC104592000</fullName>
    </submittedName>
</protein>
<dbReference type="AlphaFoldDB" id="A0A1U7ZN29"/>
<dbReference type="GeneID" id="104592000"/>
<dbReference type="PANTHER" id="PTHR35762:SF2">
    <property type="entry name" value="TRANSMEMBRANE PROTEIN"/>
    <property type="match status" value="1"/>
</dbReference>
<organism evidence="3 4">
    <name type="scientific">Nelumbo nucifera</name>
    <name type="common">Sacred lotus</name>
    <dbReference type="NCBI Taxonomy" id="4432"/>
    <lineage>
        <taxon>Eukaryota</taxon>
        <taxon>Viridiplantae</taxon>
        <taxon>Streptophyta</taxon>
        <taxon>Embryophyta</taxon>
        <taxon>Tracheophyta</taxon>
        <taxon>Spermatophyta</taxon>
        <taxon>Magnoliopsida</taxon>
        <taxon>Proteales</taxon>
        <taxon>Nelumbonaceae</taxon>
        <taxon>Nelumbo</taxon>
    </lineage>
</organism>
<evidence type="ECO:0000256" key="1">
    <source>
        <dbReference type="SAM" id="MobiDB-lite"/>
    </source>
</evidence>
<dbReference type="KEGG" id="nnu:104592000"/>
<dbReference type="InterPro" id="IPR025520">
    <property type="entry name" value="DUF4408"/>
</dbReference>